<protein>
    <submittedName>
        <fullName evidence="1">Uncharacterized protein</fullName>
    </submittedName>
</protein>
<accession>A0A6M3XJ41</accession>
<dbReference type="AlphaFoldDB" id="A0A6M3XJ41"/>
<reference evidence="1" key="1">
    <citation type="submission" date="2020-03" db="EMBL/GenBank/DDBJ databases">
        <title>The deep terrestrial virosphere.</title>
        <authorList>
            <person name="Holmfeldt K."/>
            <person name="Nilsson E."/>
            <person name="Simone D."/>
            <person name="Lopez-Fernandez M."/>
            <person name="Wu X."/>
            <person name="de Brujin I."/>
            <person name="Lundin D."/>
            <person name="Andersson A."/>
            <person name="Bertilsson S."/>
            <person name="Dopson M."/>
        </authorList>
    </citation>
    <scope>NUCLEOTIDE SEQUENCE</scope>
    <source>
        <strain evidence="1">TM448B00955</strain>
    </source>
</reference>
<evidence type="ECO:0000313" key="1">
    <source>
        <dbReference type="EMBL" id="QJH97257.1"/>
    </source>
</evidence>
<gene>
    <name evidence="1" type="ORF">TM448B00955_0022</name>
</gene>
<dbReference type="EMBL" id="MT144679">
    <property type="protein sequence ID" value="QJH97257.1"/>
    <property type="molecule type" value="Genomic_DNA"/>
</dbReference>
<sequence length="67" mass="7496">MKTRVIRGWVGKTRDLSDLGDGWIGNGDAAFLDFDFDIVCKVKGGGIPWGRGNWPPKRLTITFELED</sequence>
<organism evidence="1">
    <name type="scientific">viral metagenome</name>
    <dbReference type="NCBI Taxonomy" id="1070528"/>
    <lineage>
        <taxon>unclassified sequences</taxon>
        <taxon>metagenomes</taxon>
        <taxon>organismal metagenomes</taxon>
    </lineage>
</organism>
<proteinExistence type="predicted"/>
<name>A0A6M3XJ41_9ZZZZ</name>